<keyword evidence="3" id="KW-1185">Reference proteome</keyword>
<dbReference type="EMBL" id="FWFX01000007">
    <property type="protein sequence ID" value="SLN49227.1"/>
    <property type="molecule type" value="Genomic_DNA"/>
</dbReference>
<dbReference type="InterPro" id="IPR012349">
    <property type="entry name" value="Split_barrel_FMN-bd"/>
</dbReference>
<sequence>MGKQFDALDERLIKFIEKQHMFFSGTAAPTGKVNVSPKGMDSLRVLGPNRIIWRNFTGSGNETAGHLALNNRMTLMWCSFTKQPMILRTYGTARMIRPEDAEWAELATHFPPQLGMRQIYDLHIDMVQTSCGYAVPFFDHAGDRDTLKHWAEDKGEDDFRTYWSERNAQTLDGFPTGFENK</sequence>
<proteinExistence type="predicted"/>
<dbReference type="OrthoDB" id="115989at2"/>
<dbReference type="PANTHER" id="PTHR39336:SF1">
    <property type="entry name" value="PYRIDOXAMINE PHOSPHATE OXIDASE FAMILY PROTEIN (AFU_ORTHOLOGUE AFUA_6G11440)"/>
    <property type="match status" value="1"/>
</dbReference>
<organism evidence="2 3">
    <name type="scientific">Roseovarius albus</name>
    <dbReference type="NCBI Taxonomy" id="1247867"/>
    <lineage>
        <taxon>Bacteria</taxon>
        <taxon>Pseudomonadati</taxon>
        <taxon>Pseudomonadota</taxon>
        <taxon>Alphaproteobacteria</taxon>
        <taxon>Rhodobacterales</taxon>
        <taxon>Roseobacteraceae</taxon>
        <taxon>Roseovarius</taxon>
    </lineage>
</organism>
<evidence type="ECO:0000313" key="2">
    <source>
        <dbReference type="EMBL" id="SLN49227.1"/>
    </source>
</evidence>
<dbReference type="Pfam" id="PF01243">
    <property type="entry name" value="PNPOx_N"/>
    <property type="match status" value="1"/>
</dbReference>
<feature type="domain" description="Pyridoxamine 5'-phosphate oxidase N-terminal" evidence="1">
    <location>
        <begin position="9"/>
        <end position="131"/>
    </location>
</feature>
<accession>A0A1X6ZE76</accession>
<dbReference type="RefSeq" id="WP_085806017.1">
    <property type="nucleotide sequence ID" value="NZ_FWFX01000007.1"/>
</dbReference>
<dbReference type="Proteomes" id="UP000193061">
    <property type="component" value="Unassembled WGS sequence"/>
</dbReference>
<reference evidence="2 3" key="1">
    <citation type="submission" date="2017-03" db="EMBL/GenBank/DDBJ databases">
        <authorList>
            <person name="Afonso C.L."/>
            <person name="Miller P.J."/>
            <person name="Scott M.A."/>
            <person name="Spackman E."/>
            <person name="Goraichik I."/>
            <person name="Dimitrov K.M."/>
            <person name="Suarez D.L."/>
            <person name="Swayne D.E."/>
        </authorList>
    </citation>
    <scope>NUCLEOTIDE SEQUENCE [LARGE SCALE GENOMIC DNA]</scope>
    <source>
        <strain evidence="2 3">CECT 7450</strain>
    </source>
</reference>
<dbReference type="InterPro" id="IPR011576">
    <property type="entry name" value="Pyridox_Oxase_N"/>
</dbReference>
<dbReference type="SUPFAM" id="SSF50475">
    <property type="entry name" value="FMN-binding split barrel"/>
    <property type="match status" value="1"/>
</dbReference>
<protein>
    <submittedName>
        <fullName evidence="2">Pyridoxamine 5'-phosphate oxidase</fullName>
    </submittedName>
</protein>
<dbReference type="Gene3D" id="2.30.110.10">
    <property type="entry name" value="Electron Transport, Fmn-binding Protein, Chain A"/>
    <property type="match status" value="1"/>
</dbReference>
<evidence type="ECO:0000259" key="1">
    <source>
        <dbReference type="Pfam" id="PF01243"/>
    </source>
</evidence>
<dbReference type="PANTHER" id="PTHR39336">
    <property type="entry name" value="PYRIDOXAMINE PHOSPHATE OXIDASE FAMILY PROTEIN (AFU_ORTHOLOGUE AFUA_6G11440)"/>
    <property type="match status" value="1"/>
</dbReference>
<dbReference type="AlphaFoldDB" id="A0A1X6ZE76"/>
<gene>
    <name evidence="2" type="ORF">ROA7450_02427</name>
</gene>
<evidence type="ECO:0000313" key="3">
    <source>
        <dbReference type="Proteomes" id="UP000193061"/>
    </source>
</evidence>
<name>A0A1X6ZE76_9RHOB</name>